<name>A0A068SB85_9FUNG</name>
<dbReference type="EMBL" id="CBTN010000066">
    <property type="protein sequence ID" value="CDH59235.1"/>
    <property type="molecule type" value="Genomic_DNA"/>
</dbReference>
<organism evidence="1 2">
    <name type="scientific">Lichtheimia corymbifera JMRC:FSU:9682</name>
    <dbReference type="NCBI Taxonomy" id="1263082"/>
    <lineage>
        <taxon>Eukaryota</taxon>
        <taxon>Fungi</taxon>
        <taxon>Fungi incertae sedis</taxon>
        <taxon>Mucoromycota</taxon>
        <taxon>Mucoromycotina</taxon>
        <taxon>Mucoromycetes</taxon>
        <taxon>Mucorales</taxon>
        <taxon>Lichtheimiaceae</taxon>
        <taxon>Lichtheimia</taxon>
    </lineage>
</organism>
<keyword evidence="2" id="KW-1185">Reference proteome</keyword>
<gene>
    <name evidence="1" type="ORF">LCOR_10061.1</name>
</gene>
<dbReference type="VEuPathDB" id="FungiDB:LCOR_10061.1"/>
<accession>A0A068SB85</accession>
<evidence type="ECO:0000313" key="1">
    <source>
        <dbReference type="EMBL" id="CDH59235.1"/>
    </source>
</evidence>
<dbReference type="AlphaFoldDB" id="A0A068SB85"/>
<sequence length="117" mass="13800">MKHYGRDRHEIGGHIQHESGDEGVVSFESFKKLNEAVTFNSLKMLSSRSSKPGNSKDKQLLTMKRWRLLDFEKDYYDEDALEDDYDGEALDDDYDEDAFEEDYMMKMHSMKIMAKTR</sequence>
<reference evidence="1" key="1">
    <citation type="submission" date="2013-08" db="EMBL/GenBank/DDBJ databases">
        <title>Gene expansion shapes genome architecture in the human pathogen Lichtheimia corymbifera: an evolutionary genomics analysis in the ancient terrestrial Mucorales (Mucoromycotina).</title>
        <authorList>
            <person name="Schwartze V.U."/>
            <person name="Winter S."/>
            <person name="Shelest E."/>
            <person name="Marcet-Houben M."/>
            <person name="Horn F."/>
            <person name="Wehner S."/>
            <person name="Hoffmann K."/>
            <person name="Riege K."/>
            <person name="Sammeth M."/>
            <person name="Nowrousian M."/>
            <person name="Valiante V."/>
            <person name="Linde J."/>
            <person name="Jacobsen I.D."/>
            <person name="Marz M."/>
            <person name="Brakhage A.A."/>
            <person name="Gabaldon T."/>
            <person name="Bocker S."/>
            <person name="Voigt K."/>
        </authorList>
    </citation>
    <scope>NUCLEOTIDE SEQUENCE [LARGE SCALE GENOMIC DNA]</scope>
    <source>
        <strain evidence="1">FSU 9682</strain>
    </source>
</reference>
<dbReference type="Proteomes" id="UP000027586">
    <property type="component" value="Unassembled WGS sequence"/>
</dbReference>
<evidence type="ECO:0000313" key="2">
    <source>
        <dbReference type="Proteomes" id="UP000027586"/>
    </source>
</evidence>
<proteinExistence type="predicted"/>
<comment type="caution">
    <text evidence="1">The sequence shown here is derived from an EMBL/GenBank/DDBJ whole genome shotgun (WGS) entry which is preliminary data.</text>
</comment>
<protein>
    <submittedName>
        <fullName evidence="1">Uncharacterized protein</fullName>
    </submittedName>
</protein>